<name>A0A385YSU4_9BACL</name>
<organism evidence="1 2">
    <name type="scientific">Paenisporosarcina cavernae</name>
    <dbReference type="NCBI Taxonomy" id="2320858"/>
    <lineage>
        <taxon>Bacteria</taxon>
        <taxon>Bacillati</taxon>
        <taxon>Bacillota</taxon>
        <taxon>Bacilli</taxon>
        <taxon>Bacillales</taxon>
        <taxon>Caryophanaceae</taxon>
        <taxon>Paenisporosarcina</taxon>
    </lineage>
</organism>
<protein>
    <submittedName>
        <fullName evidence="1">Transposase</fullName>
    </submittedName>
</protein>
<accession>A0A385YSU4</accession>
<dbReference type="EMBL" id="CP032418">
    <property type="protein sequence ID" value="AYC29915.1"/>
    <property type="molecule type" value="Genomic_DNA"/>
</dbReference>
<dbReference type="AlphaFoldDB" id="A0A385YSU4"/>
<dbReference type="KEGG" id="paek:D3873_08410"/>
<sequence length="107" mass="13095">MQIYLSVSHNQWYLTPTESPWEFEMDIPREHLFVLDKLMHPIGHLEWSNFIRAQTPYIPYHLDPENDALDYRLKRLYAFIHTYVNEEGKEVIEKMPYYKEQQDVYLS</sequence>
<evidence type="ECO:0000313" key="1">
    <source>
        <dbReference type="EMBL" id="AYC29915.1"/>
    </source>
</evidence>
<keyword evidence="2" id="KW-1185">Reference proteome</keyword>
<gene>
    <name evidence="1" type="ORF">D3873_08410</name>
</gene>
<proteinExistence type="predicted"/>
<dbReference type="RefSeq" id="WP_119883651.1">
    <property type="nucleotide sequence ID" value="NZ_CP032418.1"/>
</dbReference>
<dbReference type="Proteomes" id="UP000265725">
    <property type="component" value="Chromosome"/>
</dbReference>
<dbReference type="OrthoDB" id="2706506at2"/>
<reference evidence="2" key="1">
    <citation type="submission" date="2018-09" db="EMBL/GenBank/DDBJ databases">
        <authorList>
            <person name="Zhu H."/>
        </authorList>
    </citation>
    <scope>NUCLEOTIDE SEQUENCE [LARGE SCALE GENOMIC DNA]</scope>
    <source>
        <strain evidence="2">K2R23-3</strain>
    </source>
</reference>
<evidence type="ECO:0000313" key="2">
    <source>
        <dbReference type="Proteomes" id="UP000265725"/>
    </source>
</evidence>